<dbReference type="Proteomes" id="UP001500213">
    <property type="component" value="Unassembled WGS sequence"/>
</dbReference>
<gene>
    <name evidence="6" type="primary">solA</name>
    <name evidence="6" type="ORF">GCM10022288_08550</name>
</gene>
<evidence type="ECO:0000313" key="6">
    <source>
        <dbReference type="EMBL" id="GAA4185855.1"/>
    </source>
</evidence>
<evidence type="ECO:0000256" key="2">
    <source>
        <dbReference type="ARBA" id="ARBA00022630"/>
    </source>
</evidence>
<keyword evidence="2" id="KW-0285">Flavoprotein</keyword>
<reference evidence="7" key="1">
    <citation type="journal article" date="2019" name="Int. J. Syst. Evol. Microbiol.">
        <title>The Global Catalogue of Microorganisms (GCM) 10K type strain sequencing project: providing services to taxonomists for standard genome sequencing and annotation.</title>
        <authorList>
            <consortium name="The Broad Institute Genomics Platform"/>
            <consortium name="The Broad Institute Genome Sequencing Center for Infectious Disease"/>
            <person name="Wu L."/>
            <person name="Ma J."/>
        </authorList>
    </citation>
    <scope>NUCLEOTIDE SEQUENCE [LARGE SCALE GENOMIC DNA]</scope>
    <source>
        <strain evidence="7">JCM 17593</strain>
    </source>
</reference>
<comment type="caution">
    <text evidence="6">The sequence shown here is derived from an EMBL/GenBank/DDBJ whole genome shotgun (WGS) entry which is preliminary data.</text>
</comment>
<dbReference type="Pfam" id="PF01266">
    <property type="entry name" value="DAO"/>
    <property type="match status" value="1"/>
</dbReference>
<organism evidence="6 7">
    <name type="scientific">Gryllotalpicola kribbensis</name>
    <dbReference type="NCBI Taxonomy" id="993084"/>
    <lineage>
        <taxon>Bacteria</taxon>
        <taxon>Bacillati</taxon>
        <taxon>Actinomycetota</taxon>
        <taxon>Actinomycetes</taxon>
        <taxon>Micrococcales</taxon>
        <taxon>Microbacteriaceae</taxon>
        <taxon>Gryllotalpicola</taxon>
    </lineage>
</organism>
<evidence type="ECO:0000313" key="7">
    <source>
        <dbReference type="Proteomes" id="UP001500213"/>
    </source>
</evidence>
<sequence length="374" mass="39847">MTERVDFAVIGGGAMGSAAAWQLARRGREVALLERFDPGHANGASHGPSRNFNVAYDCEPYLGLLTEASRLWEELEAESGAHMLDRVGMVTHGGTGEYPELAAGLAAGIPGRVLSPGEAGERFPGLRFQTPVLWNETGGRLNADAAVAALQRAAAARGAVVRHRSRVTALEPRGDRVLIATEGGSLEASVAIVALGAWTSKLLAGLVPLPPLVVTQEQPAHFALRSDGADASRSWPGFNHRPRPSGDEWWLTPIYGMYTPGFGVKAGWHGSGPVTDPDARTFQPELAQLEALRRYAAEWLPGADPDRFEPISCTYTTTPDHDFVLDRVARIVVAAGFSGHGFKFTPAIGRLLADVATGEADAAPAAFRLDRFQA</sequence>
<comment type="cofactor">
    <cofactor evidence="1">
        <name>FAD</name>
        <dbReference type="ChEBI" id="CHEBI:57692"/>
    </cofactor>
</comment>
<proteinExistence type="predicted"/>
<dbReference type="RefSeq" id="WP_344774155.1">
    <property type="nucleotide sequence ID" value="NZ_BAABBX010000005.1"/>
</dbReference>
<dbReference type="EMBL" id="BAABBX010000005">
    <property type="protein sequence ID" value="GAA4185855.1"/>
    <property type="molecule type" value="Genomic_DNA"/>
</dbReference>
<evidence type="ECO:0000256" key="3">
    <source>
        <dbReference type="ARBA" id="ARBA00022827"/>
    </source>
</evidence>
<dbReference type="InterPro" id="IPR045170">
    <property type="entry name" value="MTOX"/>
</dbReference>
<evidence type="ECO:0000259" key="5">
    <source>
        <dbReference type="Pfam" id="PF01266"/>
    </source>
</evidence>
<keyword evidence="7" id="KW-1185">Reference proteome</keyword>
<dbReference type="Gene3D" id="3.30.9.10">
    <property type="entry name" value="D-Amino Acid Oxidase, subunit A, domain 2"/>
    <property type="match status" value="1"/>
</dbReference>
<name>A0ABP8AL85_9MICO</name>
<feature type="domain" description="FAD dependent oxidoreductase" evidence="5">
    <location>
        <begin position="6"/>
        <end position="354"/>
    </location>
</feature>
<protein>
    <submittedName>
        <fullName evidence="6">N-methyl-L-tryptophan oxidase</fullName>
    </submittedName>
</protein>
<dbReference type="InterPro" id="IPR036188">
    <property type="entry name" value="FAD/NAD-bd_sf"/>
</dbReference>
<accession>A0ABP8AL85</accession>
<evidence type="ECO:0000256" key="1">
    <source>
        <dbReference type="ARBA" id="ARBA00001974"/>
    </source>
</evidence>
<dbReference type="PANTHER" id="PTHR10961">
    <property type="entry name" value="PEROXISOMAL SARCOSINE OXIDASE"/>
    <property type="match status" value="1"/>
</dbReference>
<dbReference type="Gene3D" id="3.50.50.60">
    <property type="entry name" value="FAD/NAD(P)-binding domain"/>
    <property type="match status" value="1"/>
</dbReference>
<keyword evidence="4" id="KW-0560">Oxidoreductase</keyword>
<dbReference type="SUPFAM" id="SSF54373">
    <property type="entry name" value="FAD-linked reductases, C-terminal domain"/>
    <property type="match status" value="1"/>
</dbReference>
<evidence type="ECO:0000256" key="4">
    <source>
        <dbReference type="ARBA" id="ARBA00023002"/>
    </source>
</evidence>
<dbReference type="PANTHER" id="PTHR10961:SF7">
    <property type="entry name" value="FAD DEPENDENT OXIDOREDUCTASE DOMAIN-CONTAINING PROTEIN"/>
    <property type="match status" value="1"/>
</dbReference>
<dbReference type="InterPro" id="IPR006076">
    <property type="entry name" value="FAD-dep_OxRdtase"/>
</dbReference>
<keyword evidence="3" id="KW-0274">FAD</keyword>
<dbReference type="SUPFAM" id="SSF51905">
    <property type="entry name" value="FAD/NAD(P)-binding domain"/>
    <property type="match status" value="1"/>
</dbReference>